<dbReference type="InterPro" id="IPR042258">
    <property type="entry name" value="DGOK_N"/>
</dbReference>
<reference evidence="1 2" key="1">
    <citation type="submission" date="2019-01" db="EMBL/GenBank/DDBJ databases">
        <title>Altererythrobacter rhizovicinus sp. nov., isolated from the rhizosphere soil of Haloxylon ammodendron.</title>
        <authorList>
            <person name="Li H.-P."/>
            <person name="Gou J.-Y."/>
            <person name="Yao D."/>
            <person name="Han Q.-Q."/>
            <person name="Shao K.-Z."/>
            <person name="Zhao Q."/>
            <person name="Zhang J.-L."/>
        </authorList>
    </citation>
    <scope>NUCLEOTIDE SEQUENCE [LARGE SCALE GENOMIC DNA]</scope>
    <source>
        <strain evidence="1 2">AY-3R</strain>
    </source>
</reference>
<dbReference type="Proteomes" id="UP000293623">
    <property type="component" value="Unassembled WGS sequence"/>
</dbReference>
<dbReference type="Pfam" id="PF05035">
    <property type="entry name" value="DGOK"/>
    <property type="match status" value="1"/>
</dbReference>
<dbReference type="Gene3D" id="3.30.420.310">
    <property type="entry name" value="2-keto-3-deoxy-galactonokinase, C-terminal domain"/>
    <property type="match status" value="1"/>
</dbReference>
<keyword evidence="2" id="KW-1185">Reference proteome</keyword>
<dbReference type="EMBL" id="SDPV01000002">
    <property type="protein sequence ID" value="RXZ64323.1"/>
    <property type="molecule type" value="Genomic_DNA"/>
</dbReference>
<evidence type="ECO:0000313" key="1">
    <source>
        <dbReference type="EMBL" id="RXZ64323.1"/>
    </source>
</evidence>
<comment type="caution">
    <text evidence="1">The sequence shown here is derived from an EMBL/GenBank/DDBJ whole genome shotgun (WGS) entry which is preliminary data.</text>
</comment>
<dbReference type="InterPro" id="IPR007729">
    <property type="entry name" value="DGOK"/>
</dbReference>
<sequence>MKGRFLAVDWGTTNRRVFVVGEDGTVEHTERDDHGVVKVGREGFGREAAAIRRRLGDLPMLCAGMVGSDRGWADAGYVPCPARIEDLAVALRWIEPGRTAIVPGLSFEGEGRVDTMRGEEVQFLGAVAARQVPATALLAQPGTHCKWAHVTDGAITRFTTAITGEMFALLRDHSLLVGQIDRPAEDDAAFLAGVERSRSPDLLAHLFGVRADVLLGRRPREESASYASGLLIGADVAAHAAGARAFILAGPELGRLYARAIAAFGGESTIVDSHAAFVAGIRLIWGLVE</sequence>
<dbReference type="AlphaFoldDB" id="A0A4Q2KLS7"/>
<keyword evidence="1" id="KW-0808">Transferase</keyword>
<proteinExistence type="predicted"/>
<dbReference type="RefSeq" id="WP_129524637.1">
    <property type="nucleotide sequence ID" value="NZ_SDPV01000002.1"/>
</dbReference>
<evidence type="ECO:0000313" key="2">
    <source>
        <dbReference type="Proteomes" id="UP000293623"/>
    </source>
</evidence>
<organism evidence="1 2">
    <name type="scientific">Pelagerythrobacter rhizovicinus</name>
    <dbReference type="NCBI Taxonomy" id="2268576"/>
    <lineage>
        <taxon>Bacteria</taxon>
        <taxon>Pseudomonadati</taxon>
        <taxon>Pseudomonadota</taxon>
        <taxon>Alphaproteobacteria</taxon>
        <taxon>Sphingomonadales</taxon>
        <taxon>Erythrobacteraceae</taxon>
        <taxon>Pelagerythrobacter</taxon>
    </lineage>
</organism>
<keyword evidence="1" id="KW-0418">Kinase</keyword>
<dbReference type="GO" id="GO:0034194">
    <property type="term" value="P:D-galactonate catabolic process"/>
    <property type="evidence" value="ECO:0007669"/>
    <property type="project" value="InterPro"/>
</dbReference>
<dbReference type="GO" id="GO:0008671">
    <property type="term" value="F:2-dehydro-3-deoxygalactonokinase activity"/>
    <property type="evidence" value="ECO:0007669"/>
    <property type="project" value="InterPro"/>
</dbReference>
<accession>A0A4Q2KLS7</accession>
<dbReference type="InterPro" id="IPR042257">
    <property type="entry name" value="DGOK_C"/>
</dbReference>
<gene>
    <name evidence="1" type="ORF">ETX26_10480</name>
</gene>
<protein>
    <submittedName>
        <fullName evidence="1">2-dehydro-3-deoxygalactonokinase</fullName>
    </submittedName>
</protein>
<name>A0A4Q2KLS7_9SPHN</name>
<dbReference type="Gene3D" id="3.30.420.300">
    <property type="entry name" value="2-keto-3-deoxy-galactonokinase, substrate binding domain"/>
    <property type="match status" value="1"/>
</dbReference>
<dbReference type="OrthoDB" id="256574at2"/>